<dbReference type="GeneID" id="37029283"/>
<reference evidence="3 4" key="1">
    <citation type="journal article" date="2018" name="Mol. Biol. Evol.">
        <title>Broad Genomic Sampling Reveals a Smut Pathogenic Ancestry of the Fungal Clade Ustilaginomycotina.</title>
        <authorList>
            <person name="Kijpornyongpan T."/>
            <person name="Mondo S.J."/>
            <person name="Barry K."/>
            <person name="Sandor L."/>
            <person name="Lee J."/>
            <person name="Lipzen A."/>
            <person name="Pangilinan J."/>
            <person name="LaButti K."/>
            <person name="Hainaut M."/>
            <person name="Henrissat B."/>
            <person name="Grigoriev I.V."/>
            <person name="Spatafora J.W."/>
            <person name="Aime M.C."/>
        </authorList>
    </citation>
    <scope>NUCLEOTIDE SEQUENCE [LARGE SCALE GENOMIC DNA]</scope>
    <source>
        <strain evidence="3 4">MCA 5214</strain>
    </source>
</reference>
<dbReference type="Proteomes" id="UP000245884">
    <property type="component" value="Unassembled WGS sequence"/>
</dbReference>
<evidence type="ECO:0000256" key="1">
    <source>
        <dbReference type="SAM" id="MobiDB-lite"/>
    </source>
</evidence>
<evidence type="ECO:0000259" key="2">
    <source>
        <dbReference type="Pfam" id="PF01370"/>
    </source>
</evidence>
<feature type="region of interest" description="Disordered" evidence="1">
    <location>
        <begin position="40"/>
        <end position="59"/>
    </location>
</feature>
<dbReference type="PANTHER" id="PTHR12126">
    <property type="entry name" value="NADH-UBIQUINONE OXIDOREDUCTASE 39 KDA SUBUNIT-RELATED"/>
    <property type="match status" value="1"/>
</dbReference>
<sequence length="362" mass="38121">MAAAAQASTSKHALVVGGAGFLGSAITKRLVSQGHTVTSISRSGRPFLTPSGHRPAWSTSPRLKWRAADAHSPQSYRSILAGEETGVPPVSAIVSTMGILLEGNYKGSSSSLEGTAKALMKGWGVGGSNPLQEEGQGGGGPTYEQMNRDAALSVASTWREVLSSATSSQPLPPFVFISAEDIFRPIVDERYILTKRQAEQGLRELSWVTQQEAASSPSSSPGTADADGAGLDDELRQSRRQVFRSIAIRPGLMYHPHTRPLSTLPAALLDLSCAVHSSRLASLLPATPASVLAGVLGQQPLARLLTLSPLHIDTVAKAVSEAIMRDGLEGVVDTQGIKALAGWKQSEAEVQSGRSAWAESRM</sequence>
<dbReference type="OrthoDB" id="276721at2759"/>
<protein>
    <recommendedName>
        <fullName evidence="2">NAD-dependent epimerase/dehydratase domain-containing protein</fullName>
    </recommendedName>
</protein>
<accession>A0A316ULJ2</accession>
<evidence type="ECO:0000313" key="4">
    <source>
        <dbReference type="Proteomes" id="UP000245884"/>
    </source>
</evidence>
<proteinExistence type="predicted"/>
<dbReference type="InterPro" id="IPR036291">
    <property type="entry name" value="NAD(P)-bd_dom_sf"/>
</dbReference>
<dbReference type="SUPFAM" id="SSF51735">
    <property type="entry name" value="NAD(P)-binding Rossmann-fold domains"/>
    <property type="match status" value="1"/>
</dbReference>
<dbReference type="GO" id="GO:0005739">
    <property type="term" value="C:mitochondrion"/>
    <property type="evidence" value="ECO:0007669"/>
    <property type="project" value="TreeGrafter"/>
</dbReference>
<dbReference type="Pfam" id="PF01370">
    <property type="entry name" value="Epimerase"/>
    <property type="match status" value="1"/>
</dbReference>
<dbReference type="Gene3D" id="3.40.50.720">
    <property type="entry name" value="NAD(P)-binding Rossmann-like Domain"/>
    <property type="match status" value="1"/>
</dbReference>
<dbReference type="InterPro" id="IPR051207">
    <property type="entry name" value="ComplexI_NDUFA9_subunit"/>
</dbReference>
<dbReference type="PANTHER" id="PTHR12126:SF16">
    <property type="entry name" value="MIOREX COMPLEX COMPONENT 2"/>
    <property type="match status" value="1"/>
</dbReference>
<feature type="domain" description="NAD-dependent epimerase/dehydratase" evidence="2">
    <location>
        <begin position="13"/>
        <end position="46"/>
    </location>
</feature>
<gene>
    <name evidence="3" type="ORF">BDZ90DRAFT_244285</name>
</gene>
<dbReference type="STRING" id="1569628.A0A316ULJ2"/>
<evidence type="ECO:0000313" key="3">
    <source>
        <dbReference type="EMBL" id="PWN24793.1"/>
    </source>
</evidence>
<keyword evidence="4" id="KW-1185">Reference proteome</keyword>
<dbReference type="RefSeq" id="XP_025359405.1">
    <property type="nucleotide sequence ID" value="XM_025507460.1"/>
</dbReference>
<feature type="compositionally biased region" description="Low complexity" evidence="1">
    <location>
        <begin position="213"/>
        <end position="229"/>
    </location>
</feature>
<dbReference type="InterPro" id="IPR001509">
    <property type="entry name" value="Epimerase_deHydtase"/>
</dbReference>
<dbReference type="EMBL" id="KZ819679">
    <property type="protein sequence ID" value="PWN24793.1"/>
    <property type="molecule type" value="Genomic_DNA"/>
</dbReference>
<dbReference type="AlphaFoldDB" id="A0A316ULJ2"/>
<name>A0A316ULJ2_9BASI</name>
<feature type="region of interest" description="Disordered" evidence="1">
    <location>
        <begin position="208"/>
        <end position="230"/>
    </location>
</feature>
<organism evidence="3 4">
    <name type="scientific">Jaminaea rosea</name>
    <dbReference type="NCBI Taxonomy" id="1569628"/>
    <lineage>
        <taxon>Eukaryota</taxon>
        <taxon>Fungi</taxon>
        <taxon>Dikarya</taxon>
        <taxon>Basidiomycota</taxon>
        <taxon>Ustilaginomycotina</taxon>
        <taxon>Exobasidiomycetes</taxon>
        <taxon>Microstromatales</taxon>
        <taxon>Microstromatales incertae sedis</taxon>
        <taxon>Jaminaea</taxon>
    </lineage>
</organism>
<dbReference type="GO" id="GO:0044877">
    <property type="term" value="F:protein-containing complex binding"/>
    <property type="evidence" value="ECO:0007669"/>
    <property type="project" value="TreeGrafter"/>
</dbReference>